<keyword evidence="1" id="KW-0802">TPR repeat</keyword>
<dbReference type="Proteomes" id="UP000626210">
    <property type="component" value="Unassembled WGS sequence"/>
</dbReference>
<comment type="caution">
    <text evidence="3">The sequence shown here is derived from an EMBL/GenBank/DDBJ whole genome shotgun (WGS) entry which is preliminary data.</text>
</comment>
<dbReference type="InterPro" id="IPR011990">
    <property type="entry name" value="TPR-like_helical_dom_sf"/>
</dbReference>
<proteinExistence type="predicted"/>
<evidence type="ECO:0000313" key="4">
    <source>
        <dbReference type="Proteomes" id="UP000626210"/>
    </source>
</evidence>
<evidence type="ECO:0000313" key="3">
    <source>
        <dbReference type="EMBL" id="GHC81232.1"/>
    </source>
</evidence>
<dbReference type="SMART" id="SM00028">
    <property type="entry name" value="TPR"/>
    <property type="match status" value="12"/>
</dbReference>
<feature type="coiled-coil region" evidence="2">
    <location>
        <begin position="720"/>
        <end position="747"/>
    </location>
</feature>
<keyword evidence="2" id="KW-0175">Coiled coil</keyword>
<organism evidence="3 4">
    <name type="scientific">Pseudorhodoferax aquiterrae</name>
    <dbReference type="NCBI Taxonomy" id="747304"/>
    <lineage>
        <taxon>Bacteria</taxon>
        <taxon>Pseudomonadati</taxon>
        <taxon>Pseudomonadota</taxon>
        <taxon>Betaproteobacteria</taxon>
        <taxon>Burkholderiales</taxon>
        <taxon>Comamonadaceae</taxon>
    </lineage>
</organism>
<sequence>MICKQKQGFQLQFDAFSAHAGASKAGAPTMHPSLAVLRSSSRALCLSLLWAATAAGAVDSKAGRYYEDALSRYEQRDVPGAIIQLKNALQIDKNMLPVQLLLGKALLANGDMAAAEVAFAEALRLGVDRAEVVLPMARAYLAQGKHRRVLEQPAFAVGGLPVRTQIELWVLRSSAMSDLGDARGALHAIEQARALDPRAPDAWLAEVPVRIRGRQFTEAAAAAERALALAPQLAEARYQRGAVYHVLGDLRAAIAAYDQVLALDADHLEARVARAGLYLDTRRNADAASDLAHLQRLFDKEPRAAYLRALLAEREGKPAQAKQHLTQVTALLDPVPVEFIQYRSQLLLLNGLAHLGLGENEKAQAYLESLQRVQGTTPAAKLLAQLQMQRGETERGVGTLEAYVRTAPGDKQALMQLAGAYMAQGRNAQAISLMQEALRGEDRPDMRAALGMGLIGSGHTGQGVSELEAALRKDPGQAQAGTVLVGLYLRAGQGAKAAKVAQGLVKRDPDNAVFQDLLGMALAQSGDTKAAQAAFERAMQRDASLMAPKLHMARLEIGTRQYDAAAKRLQGLLAGDEKNMDVLLELALLAEQRGQLAQMEEWLRKAEDHAGPSELRPGLALVDLYLRQQKPGPALEAARRVHAKAPPDDLPTQIAFGRAQAATGERMGARAAYTVASRLANSNAPLQVRIASLQLAVQHAEGAAYSLDKALTAQPDFLPAQALMVDVDILRKDLAGAERRARRIAEQHPKLAVGYSLQGDAAMARGQQGAALELYRRAHQIEPSTDTFLRLSDALWRVDGGKPAVQLAEQWSRQRPTDAHARRVLADAHARAGQFAQARAAYEALIQAAPQDAELLNNLANVLLRLKDPGAVAVAERALAVLPTDASVLDTLGWALFQAGGDKQRERALGLLRDARLRAPANPTIRYHLAAVLAQSGRTAEARTEAQGALDAGESFEYRAEAQQLLQTLR</sequence>
<reference evidence="4" key="1">
    <citation type="journal article" date="2019" name="Int. J. Syst. Evol. Microbiol.">
        <title>The Global Catalogue of Microorganisms (GCM) 10K type strain sequencing project: providing services to taxonomists for standard genome sequencing and annotation.</title>
        <authorList>
            <consortium name="The Broad Institute Genomics Platform"/>
            <consortium name="The Broad Institute Genome Sequencing Center for Infectious Disease"/>
            <person name="Wu L."/>
            <person name="Ma J."/>
        </authorList>
    </citation>
    <scope>NUCLEOTIDE SEQUENCE [LARGE SCALE GENOMIC DNA]</scope>
    <source>
        <strain evidence="4">KCTC 23314</strain>
    </source>
</reference>
<dbReference type="Pfam" id="PF14559">
    <property type="entry name" value="TPR_19"/>
    <property type="match status" value="1"/>
</dbReference>
<dbReference type="InterPro" id="IPR014266">
    <property type="entry name" value="PEP-CTERM_TPR_PrsT"/>
</dbReference>
<keyword evidence="3" id="KW-0449">Lipoprotein</keyword>
<dbReference type="InterPro" id="IPR019734">
    <property type="entry name" value="TPR_rpt"/>
</dbReference>
<name>A0ABQ3G0L5_9BURK</name>
<gene>
    <name evidence="3" type="ORF">GCM10007320_23550</name>
</gene>
<feature type="repeat" description="TPR" evidence="1">
    <location>
        <begin position="752"/>
        <end position="785"/>
    </location>
</feature>
<feature type="repeat" description="TPR" evidence="1">
    <location>
        <begin position="234"/>
        <end position="267"/>
    </location>
</feature>
<dbReference type="NCBIfam" id="TIGR02917">
    <property type="entry name" value="PEP_TPR_lipo"/>
    <property type="match status" value="1"/>
</dbReference>
<dbReference type="EMBL" id="BMYK01000005">
    <property type="protein sequence ID" value="GHC81232.1"/>
    <property type="molecule type" value="Genomic_DNA"/>
</dbReference>
<evidence type="ECO:0000256" key="2">
    <source>
        <dbReference type="SAM" id="Coils"/>
    </source>
</evidence>
<dbReference type="Pfam" id="PF13432">
    <property type="entry name" value="TPR_16"/>
    <property type="match status" value="4"/>
</dbReference>
<evidence type="ECO:0000256" key="1">
    <source>
        <dbReference type="PROSITE-ProRule" id="PRU00339"/>
    </source>
</evidence>
<dbReference type="PANTHER" id="PTHR12558:SF33">
    <property type="entry name" value="BLL7664 PROTEIN"/>
    <property type="match status" value="1"/>
</dbReference>
<accession>A0ABQ3G0L5</accession>
<keyword evidence="4" id="KW-1185">Reference proteome</keyword>
<dbReference type="Pfam" id="PF13428">
    <property type="entry name" value="TPR_14"/>
    <property type="match status" value="1"/>
</dbReference>
<dbReference type="PANTHER" id="PTHR12558">
    <property type="entry name" value="CELL DIVISION CYCLE 16,23,27"/>
    <property type="match status" value="1"/>
</dbReference>
<dbReference type="Gene3D" id="1.25.40.10">
    <property type="entry name" value="Tetratricopeptide repeat domain"/>
    <property type="match status" value="5"/>
</dbReference>
<dbReference type="PROSITE" id="PS50005">
    <property type="entry name" value="TPR"/>
    <property type="match status" value="2"/>
</dbReference>
<dbReference type="SUPFAM" id="SSF48452">
    <property type="entry name" value="TPR-like"/>
    <property type="match status" value="6"/>
</dbReference>
<protein>
    <submittedName>
        <fullName evidence="3">Lipoprotein</fullName>
    </submittedName>
</protein>